<dbReference type="OrthoDB" id="424302at2759"/>
<dbReference type="AlphaFoldDB" id="A0A3P7LG66"/>
<dbReference type="InterPro" id="IPR003000">
    <property type="entry name" value="Sirtuin"/>
</dbReference>
<evidence type="ECO:0000313" key="6">
    <source>
        <dbReference type="Proteomes" id="UP000270094"/>
    </source>
</evidence>
<proteinExistence type="predicted"/>
<dbReference type="PANTHER" id="PTHR11085:SF10">
    <property type="entry name" value="NAD-DEPENDENT PROTEIN DEACYLASE SIRTUIN-5, MITOCHONDRIAL-RELATED"/>
    <property type="match status" value="1"/>
</dbReference>
<reference evidence="5 6" key="1">
    <citation type="submission" date="2018-11" db="EMBL/GenBank/DDBJ databases">
        <authorList>
            <consortium name="Pathogen Informatics"/>
        </authorList>
    </citation>
    <scope>NUCLEOTIDE SEQUENCE [LARGE SCALE GENOMIC DNA]</scope>
</reference>
<dbReference type="GO" id="GO:0017136">
    <property type="term" value="F:histone deacetylase activity, NAD-dependent"/>
    <property type="evidence" value="ECO:0007669"/>
    <property type="project" value="TreeGrafter"/>
</dbReference>
<keyword evidence="6" id="KW-1185">Reference proteome</keyword>
<dbReference type="Pfam" id="PF02146">
    <property type="entry name" value="SIR2"/>
    <property type="match status" value="2"/>
</dbReference>
<name>A0A3P7LG66_STRVU</name>
<comment type="caution">
    <text evidence="3">Lacks conserved residue(s) required for the propagation of feature annotation.</text>
</comment>
<dbReference type="Gene3D" id="3.30.1600.10">
    <property type="entry name" value="SIR2/SIRT2 'Small Domain"/>
    <property type="match status" value="2"/>
</dbReference>
<dbReference type="PANTHER" id="PTHR11085">
    <property type="entry name" value="NAD-DEPENDENT PROTEIN DEACYLASE SIRTUIN-5, MITOCHONDRIAL-RELATED"/>
    <property type="match status" value="1"/>
</dbReference>
<evidence type="ECO:0000256" key="2">
    <source>
        <dbReference type="ARBA" id="ARBA00023027"/>
    </source>
</evidence>
<evidence type="ECO:0000313" key="5">
    <source>
        <dbReference type="EMBL" id="VDM78168.1"/>
    </source>
</evidence>
<dbReference type="Proteomes" id="UP000270094">
    <property type="component" value="Unassembled WGS sequence"/>
</dbReference>
<dbReference type="GO" id="GO:0005759">
    <property type="term" value="C:mitochondrial matrix"/>
    <property type="evidence" value="ECO:0007669"/>
    <property type="project" value="TreeGrafter"/>
</dbReference>
<dbReference type="PROSITE" id="PS50305">
    <property type="entry name" value="SIRTUIN"/>
    <property type="match status" value="1"/>
</dbReference>
<gene>
    <name evidence="5" type="ORF">SVUK_LOCUS13166</name>
</gene>
<evidence type="ECO:0000256" key="1">
    <source>
        <dbReference type="ARBA" id="ARBA00022679"/>
    </source>
</evidence>
<dbReference type="EMBL" id="UYYB01101182">
    <property type="protein sequence ID" value="VDM78168.1"/>
    <property type="molecule type" value="Genomic_DNA"/>
</dbReference>
<dbReference type="SUPFAM" id="SSF52467">
    <property type="entry name" value="DHS-like NAD/FAD-binding domain"/>
    <property type="match status" value="1"/>
</dbReference>
<feature type="domain" description="Deacetylase sirtuin-type" evidence="4">
    <location>
        <begin position="10"/>
        <end position="244"/>
    </location>
</feature>
<organism evidence="5 6">
    <name type="scientific">Strongylus vulgaris</name>
    <name type="common">Blood worm</name>
    <dbReference type="NCBI Taxonomy" id="40348"/>
    <lineage>
        <taxon>Eukaryota</taxon>
        <taxon>Metazoa</taxon>
        <taxon>Ecdysozoa</taxon>
        <taxon>Nematoda</taxon>
        <taxon>Chromadorea</taxon>
        <taxon>Rhabditida</taxon>
        <taxon>Rhabditina</taxon>
        <taxon>Rhabditomorpha</taxon>
        <taxon>Strongyloidea</taxon>
        <taxon>Strongylidae</taxon>
        <taxon>Strongylus</taxon>
    </lineage>
</organism>
<dbReference type="InterPro" id="IPR026591">
    <property type="entry name" value="Sirtuin_cat_small_dom_sf"/>
</dbReference>
<sequence>MASRFVPSFTSPNSDVVKTFIDKVAAVEKLLVLTGAGMSTESGIPDYRSEKIGLYERSNRRPITIQEFLATDSAKKKYWSRNFLAWPNFSRAKCNAAHRAVASWERSSKASLQPILEDLNKEWMKVNVAGEIAPDGDVELADGAHESFVLPSCQKCGGVLKTDVVFFGDNIPRQVADECWEKLEECTGILVLGSSLQVMSGYRYAWYAKLEGKPVYIVNIGPTRADNFADMRISAPVTEVVTKM</sequence>
<keyword evidence="1" id="KW-0808">Transferase</keyword>
<dbReference type="InterPro" id="IPR026590">
    <property type="entry name" value="Ssirtuin_cat_dom"/>
</dbReference>
<dbReference type="Gene3D" id="3.40.50.1220">
    <property type="entry name" value="TPP-binding domain"/>
    <property type="match status" value="2"/>
</dbReference>
<keyword evidence="2" id="KW-0520">NAD</keyword>
<evidence type="ECO:0000259" key="4">
    <source>
        <dbReference type="PROSITE" id="PS50305"/>
    </source>
</evidence>
<dbReference type="GO" id="GO:0070403">
    <property type="term" value="F:NAD+ binding"/>
    <property type="evidence" value="ECO:0007669"/>
    <property type="project" value="InterPro"/>
</dbReference>
<dbReference type="InterPro" id="IPR050134">
    <property type="entry name" value="NAD-dep_sirtuin_deacylases"/>
</dbReference>
<evidence type="ECO:0000256" key="3">
    <source>
        <dbReference type="PROSITE-ProRule" id="PRU00236"/>
    </source>
</evidence>
<dbReference type="InterPro" id="IPR029035">
    <property type="entry name" value="DHS-like_NAD/FAD-binding_dom"/>
</dbReference>
<protein>
    <recommendedName>
        <fullName evidence="4">Deacetylase sirtuin-type domain-containing protein</fullName>
    </recommendedName>
</protein>
<accession>A0A3P7LG66</accession>